<comment type="caution">
    <text evidence="6">The sequence shown here is derived from an EMBL/GenBank/DDBJ whole genome shotgun (WGS) entry which is preliminary data.</text>
</comment>
<dbReference type="OrthoDB" id="192611at2759"/>
<evidence type="ECO:0000259" key="5">
    <source>
        <dbReference type="PROSITE" id="PS51465"/>
    </source>
</evidence>
<dbReference type="GO" id="GO:0005509">
    <property type="term" value="F:calcium ion binding"/>
    <property type="evidence" value="ECO:0007669"/>
    <property type="project" value="TreeGrafter"/>
</dbReference>
<evidence type="ECO:0000256" key="2">
    <source>
        <dbReference type="ARBA" id="ARBA00022737"/>
    </source>
</evidence>
<dbReference type="PROSITE" id="PS51465">
    <property type="entry name" value="KAZAL_2"/>
    <property type="match status" value="3"/>
</dbReference>
<dbReference type="GO" id="GO:0005518">
    <property type="term" value="F:collagen binding"/>
    <property type="evidence" value="ECO:0007669"/>
    <property type="project" value="TreeGrafter"/>
</dbReference>
<keyword evidence="1" id="KW-0732">Signal</keyword>
<dbReference type="CDD" id="cd00104">
    <property type="entry name" value="KAZAL_FS"/>
    <property type="match status" value="3"/>
</dbReference>
<dbReference type="SUPFAM" id="SSF100895">
    <property type="entry name" value="Kazal-type serine protease inhibitors"/>
    <property type="match status" value="3"/>
</dbReference>
<dbReference type="Pfam" id="PF07648">
    <property type="entry name" value="Kazal_2"/>
    <property type="match status" value="3"/>
</dbReference>
<dbReference type="GO" id="GO:0005615">
    <property type="term" value="C:extracellular space"/>
    <property type="evidence" value="ECO:0007669"/>
    <property type="project" value="TreeGrafter"/>
</dbReference>
<evidence type="ECO:0000256" key="1">
    <source>
        <dbReference type="ARBA" id="ARBA00022729"/>
    </source>
</evidence>
<evidence type="ECO:0000313" key="6">
    <source>
        <dbReference type="EMBL" id="KAF7268360.1"/>
    </source>
</evidence>
<dbReference type="InterPro" id="IPR002350">
    <property type="entry name" value="Kazal_dom"/>
</dbReference>
<dbReference type="PANTHER" id="PTHR13866">
    <property type="entry name" value="SPARC OSTEONECTIN"/>
    <property type="match status" value="1"/>
</dbReference>
<dbReference type="Gene3D" id="3.90.290.10">
    <property type="entry name" value="TGF-beta binding (TB) domain"/>
    <property type="match status" value="1"/>
</dbReference>
<keyword evidence="4" id="KW-0325">Glycoprotein</keyword>
<keyword evidence="7" id="KW-1185">Reference proteome</keyword>
<dbReference type="InterPro" id="IPR036773">
    <property type="entry name" value="TB_dom_sf"/>
</dbReference>
<accession>A0A834I059</accession>
<feature type="domain" description="Kazal-like" evidence="5">
    <location>
        <begin position="159"/>
        <end position="210"/>
    </location>
</feature>
<dbReference type="PANTHER" id="PTHR13866:SF29">
    <property type="entry name" value="FOLLISTATIN"/>
    <property type="match status" value="1"/>
</dbReference>
<evidence type="ECO:0000256" key="4">
    <source>
        <dbReference type="ARBA" id="ARBA00023180"/>
    </source>
</evidence>
<dbReference type="Proteomes" id="UP000625711">
    <property type="component" value="Unassembled WGS sequence"/>
</dbReference>
<dbReference type="InterPro" id="IPR003645">
    <property type="entry name" value="Fol_N"/>
</dbReference>
<feature type="domain" description="Kazal-like" evidence="5">
    <location>
        <begin position="238"/>
        <end position="288"/>
    </location>
</feature>
<feature type="domain" description="Kazal-like" evidence="5">
    <location>
        <begin position="83"/>
        <end position="135"/>
    </location>
</feature>
<dbReference type="EMBL" id="JAACXV010014331">
    <property type="protein sequence ID" value="KAF7268360.1"/>
    <property type="molecule type" value="Genomic_DNA"/>
</dbReference>
<evidence type="ECO:0000256" key="3">
    <source>
        <dbReference type="ARBA" id="ARBA00023157"/>
    </source>
</evidence>
<dbReference type="SMART" id="SM00280">
    <property type="entry name" value="KAZAL"/>
    <property type="match status" value="3"/>
</dbReference>
<reference evidence="6" key="1">
    <citation type="submission" date="2020-08" db="EMBL/GenBank/DDBJ databases">
        <title>Genome sequencing and assembly of the red palm weevil Rhynchophorus ferrugineus.</title>
        <authorList>
            <person name="Dias G.B."/>
            <person name="Bergman C.M."/>
            <person name="Manee M."/>
        </authorList>
    </citation>
    <scope>NUCLEOTIDE SEQUENCE</scope>
    <source>
        <strain evidence="6">AA-2017</strain>
        <tissue evidence="6">Whole larva</tissue>
    </source>
</reference>
<keyword evidence="3" id="KW-1015">Disulfide bond</keyword>
<organism evidence="6 7">
    <name type="scientific">Rhynchophorus ferrugineus</name>
    <name type="common">Red palm weevil</name>
    <name type="synonym">Curculio ferrugineus</name>
    <dbReference type="NCBI Taxonomy" id="354439"/>
    <lineage>
        <taxon>Eukaryota</taxon>
        <taxon>Metazoa</taxon>
        <taxon>Ecdysozoa</taxon>
        <taxon>Arthropoda</taxon>
        <taxon>Hexapoda</taxon>
        <taxon>Insecta</taxon>
        <taxon>Pterygota</taxon>
        <taxon>Neoptera</taxon>
        <taxon>Endopterygota</taxon>
        <taxon>Coleoptera</taxon>
        <taxon>Polyphaga</taxon>
        <taxon>Cucujiformia</taxon>
        <taxon>Curculionidae</taxon>
        <taxon>Dryophthorinae</taxon>
        <taxon>Rhynchophorus</taxon>
    </lineage>
</organism>
<gene>
    <name evidence="6" type="ORF">GWI33_018509</name>
</gene>
<protein>
    <recommendedName>
        <fullName evidence="5">Kazal-like domain-containing protein</fullName>
    </recommendedName>
</protein>
<name>A0A834I059_RHYFE</name>
<dbReference type="Gene3D" id="3.30.60.30">
    <property type="match status" value="3"/>
</dbReference>
<proteinExistence type="predicted"/>
<sequence>MVKNNNGKCTEMLHEHISKEDCCSSTASATTAWSAEELDSSSLFFWRMLAGGVSCLPCRNSCSNVACGKDKTCVLRKGIPKCVCSPTCKDGKKRPRESVCGTDGRSYRNTCRLKKKACKQKLRDLSVAYNGNCQSSCDRIRCPEGKTCLLDQNLTPHCVHCPKKKCSSGPKQKQVCAINGLTYKSTCHLREAACRAGKAIPVAYKGPCKENATCDDIFCQDGQHCLNDLHIGSSPRCVTCMVSCRPKYLQGPVCGSNNNTYQTWCHLMQDACTKGYVIETKHSGKCISKTNQV</sequence>
<dbReference type="AlphaFoldDB" id="A0A834I059"/>
<evidence type="ECO:0000313" key="7">
    <source>
        <dbReference type="Proteomes" id="UP000625711"/>
    </source>
</evidence>
<dbReference type="InterPro" id="IPR036058">
    <property type="entry name" value="Kazal_dom_sf"/>
</dbReference>
<dbReference type="SMART" id="SM00274">
    <property type="entry name" value="FOLN"/>
    <property type="match status" value="3"/>
</dbReference>
<dbReference type="Pfam" id="PF21333">
    <property type="entry name" value="FST_N"/>
    <property type="match status" value="1"/>
</dbReference>
<dbReference type="GO" id="GO:0050840">
    <property type="term" value="F:extracellular matrix binding"/>
    <property type="evidence" value="ECO:0007669"/>
    <property type="project" value="TreeGrafter"/>
</dbReference>
<keyword evidence="2" id="KW-0677">Repeat</keyword>